<dbReference type="Proteomes" id="UP000187283">
    <property type="component" value="Unassembled WGS sequence"/>
</dbReference>
<dbReference type="AlphaFoldDB" id="A0A1R1XAA2"/>
<gene>
    <name evidence="1" type="ORF">AYI70_g9661</name>
</gene>
<accession>A0A1R1XAA2</accession>
<dbReference type="EMBL" id="LSSN01004427">
    <property type="protein sequence ID" value="OMJ11529.1"/>
    <property type="molecule type" value="Genomic_DNA"/>
</dbReference>
<evidence type="ECO:0000313" key="1">
    <source>
        <dbReference type="EMBL" id="OMJ11529.1"/>
    </source>
</evidence>
<proteinExistence type="predicted"/>
<sequence length="94" mass="10864">MKDIFWAAVFFNTTIDVHMLDMNRYQLLSTITHRSISLRGSRMADIDYTFPICSPGFSVYYEQFSVIFCFASEVPGLGDRTLREISLVLISIPW</sequence>
<protein>
    <submittedName>
        <fullName evidence="1">Uncharacterized protein</fullName>
    </submittedName>
</protein>
<name>A0A1R1XAA2_9FUNG</name>
<comment type="caution">
    <text evidence="1">The sequence shown here is derived from an EMBL/GenBank/DDBJ whole genome shotgun (WGS) entry which is preliminary data.</text>
</comment>
<keyword evidence="2" id="KW-1185">Reference proteome</keyword>
<reference evidence="1 2" key="1">
    <citation type="submission" date="2017-01" db="EMBL/GenBank/DDBJ databases">
        <authorList>
            <person name="Mah S.A."/>
            <person name="Swanson W.J."/>
            <person name="Moy G.W."/>
            <person name="Vacquier V.D."/>
        </authorList>
    </citation>
    <scope>NUCLEOTIDE SEQUENCE [LARGE SCALE GENOMIC DNA]</scope>
    <source>
        <strain evidence="1 2">GSMNP</strain>
    </source>
</reference>
<organism evidence="1 2">
    <name type="scientific">Smittium culicis</name>
    <dbReference type="NCBI Taxonomy" id="133412"/>
    <lineage>
        <taxon>Eukaryota</taxon>
        <taxon>Fungi</taxon>
        <taxon>Fungi incertae sedis</taxon>
        <taxon>Zoopagomycota</taxon>
        <taxon>Kickxellomycotina</taxon>
        <taxon>Harpellomycetes</taxon>
        <taxon>Harpellales</taxon>
        <taxon>Legeriomycetaceae</taxon>
        <taxon>Smittium</taxon>
    </lineage>
</organism>
<evidence type="ECO:0000313" key="2">
    <source>
        <dbReference type="Proteomes" id="UP000187283"/>
    </source>
</evidence>